<dbReference type="STRING" id="1030841.HMPREF9370_0200"/>
<dbReference type="Proteomes" id="UP000005336">
    <property type="component" value="Unassembled WGS sequence"/>
</dbReference>
<accession>G4CM91</accession>
<keyword evidence="2" id="KW-1185">Reference proteome</keyword>
<name>G4CM91_9NEIS</name>
<dbReference type="AlphaFoldDB" id="G4CM91"/>
<evidence type="ECO:0000313" key="2">
    <source>
        <dbReference type="Proteomes" id="UP000005336"/>
    </source>
</evidence>
<reference evidence="1 2" key="1">
    <citation type="submission" date="2011-06" db="EMBL/GenBank/DDBJ databases">
        <authorList>
            <person name="Muzny D."/>
            <person name="Qin X."/>
            <person name="Deng J."/>
            <person name="Jiang H."/>
            <person name="Liu Y."/>
            <person name="Qu J."/>
            <person name="Song X.-Z."/>
            <person name="Zhang L."/>
            <person name="Thornton R."/>
            <person name="Coyle M."/>
            <person name="Francisco L."/>
            <person name="Jackson L."/>
            <person name="Javaid M."/>
            <person name="Korchina V."/>
            <person name="Kovar C."/>
            <person name="Mata R."/>
            <person name="Mathew T."/>
            <person name="Ngo R."/>
            <person name="Nguyen L."/>
            <person name="Nguyen N."/>
            <person name="Okwuonu G."/>
            <person name="Ongeri F."/>
            <person name="Pham C."/>
            <person name="Simmons D."/>
            <person name="Wilczek-Boney K."/>
            <person name="Hale W."/>
            <person name="Jakkamsetti A."/>
            <person name="Pham P."/>
            <person name="Ruth R."/>
            <person name="San Lucas F."/>
            <person name="Warren J."/>
            <person name="Zhang J."/>
            <person name="Zhao Z."/>
            <person name="Zhou C."/>
            <person name="Zhu D."/>
            <person name="Lee S."/>
            <person name="Bess C."/>
            <person name="Blankenburg K."/>
            <person name="Forbes L."/>
            <person name="Fu Q."/>
            <person name="Gubbala S."/>
            <person name="Hirani K."/>
            <person name="Jayaseelan J.C."/>
            <person name="Lara F."/>
            <person name="Munidasa M."/>
            <person name="Palculict T."/>
            <person name="Patil S."/>
            <person name="Pu L.-L."/>
            <person name="Saada N."/>
            <person name="Tang L."/>
            <person name="Weissenberger G."/>
            <person name="Zhu Y."/>
            <person name="Hemphill L."/>
            <person name="Shang Y."/>
            <person name="Youmans B."/>
            <person name="Ayvaz T."/>
            <person name="Ross M."/>
            <person name="Santibanez J."/>
            <person name="Aqrawi P."/>
            <person name="Gross S."/>
            <person name="Joshi V."/>
            <person name="Fowler G."/>
            <person name="Nazareth L."/>
            <person name="Reid J."/>
            <person name="Worley K."/>
            <person name="Petrosino J."/>
            <person name="Highlander S."/>
            <person name="Gibbs R."/>
        </authorList>
    </citation>
    <scope>NUCLEOTIDE SEQUENCE [LARGE SCALE GENOMIC DNA]</scope>
    <source>
        <strain evidence="1 2">9715</strain>
    </source>
</reference>
<organism evidence="1 2">
    <name type="scientific">Neisseria wadsworthii 9715</name>
    <dbReference type="NCBI Taxonomy" id="1030841"/>
    <lineage>
        <taxon>Bacteria</taxon>
        <taxon>Pseudomonadati</taxon>
        <taxon>Pseudomonadota</taxon>
        <taxon>Betaproteobacteria</taxon>
        <taxon>Neisseriales</taxon>
        <taxon>Neisseriaceae</taxon>
        <taxon>Neisseria</taxon>
    </lineage>
</organism>
<dbReference type="EMBL" id="AGAZ01000008">
    <property type="protein sequence ID" value="EGZ51171.1"/>
    <property type="molecule type" value="Genomic_DNA"/>
</dbReference>
<gene>
    <name evidence="1" type="ORF">HMPREF9370_0200</name>
</gene>
<comment type="caution">
    <text evidence="1">The sequence shown here is derived from an EMBL/GenBank/DDBJ whole genome shotgun (WGS) entry which is preliminary data.</text>
</comment>
<protein>
    <submittedName>
        <fullName evidence="1">Uncharacterized protein</fullName>
    </submittedName>
</protein>
<sequence>MNNACLNKVSDRHLHHAPTEKAARTLRRLFIPTDFSFFLCDLFF</sequence>
<evidence type="ECO:0000313" key="1">
    <source>
        <dbReference type="EMBL" id="EGZ51171.1"/>
    </source>
</evidence>
<proteinExistence type="predicted"/>
<dbReference type="PATRIC" id="fig|1030841.3.peg.211"/>
<dbReference type="HOGENOM" id="CLU_3219131_0_0_4"/>